<name>A0ABV3S836_9GAMM</name>
<feature type="region of interest" description="Disordered" evidence="1">
    <location>
        <begin position="18"/>
        <end position="79"/>
    </location>
</feature>
<gene>
    <name evidence="2" type="ORF">V6X64_04695</name>
</gene>
<dbReference type="Gene3D" id="1.10.150.20">
    <property type="entry name" value="5' to 3' exonuclease, C-terminal subdomain"/>
    <property type="match status" value="1"/>
</dbReference>
<dbReference type="Proteomes" id="UP001556653">
    <property type="component" value="Unassembled WGS sequence"/>
</dbReference>
<reference evidence="2 3" key="1">
    <citation type="submission" date="2024-02" db="EMBL/GenBank/DDBJ databases">
        <title>New especies of Spiribacter isolated from saline water.</title>
        <authorList>
            <person name="Leon M.J."/>
            <person name="De La Haba R."/>
            <person name="Sanchez-Porro C."/>
            <person name="Ventosa A."/>
        </authorList>
    </citation>
    <scope>NUCLEOTIDE SEQUENCE [LARGE SCALE GENOMIC DNA]</scope>
    <source>
        <strain evidence="3">ag22IC4-227</strain>
    </source>
</reference>
<sequence>MWNDLMRRWMELAFWWVPGQRDDQQPTSDGTPKPRHEPAGETETPEPAPAPEPAVEPSEPAPPPTSAGEASGDLKGIKGIGPAMQKRLASQGIATRADLAAADAETLTDALKADRAVISRAQVERWIEAARG</sequence>
<feature type="compositionally biased region" description="Pro residues" evidence="1">
    <location>
        <begin position="46"/>
        <end position="65"/>
    </location>
</feature>
<dbReference type="RefSeq" id="WP_367966771.1">
    <property type="nucleotide sequence ID" value="NZ_JBAKFJ010000001.1"/>
</dbReference>
<dbReference type="Pfam" id="PF14520">
    <property type="entry name" value="HHH_5"/>
    <property type="match status" value="1"/>
</dbReference>
<keyword evidence="3" id="KW-1185">Reference proteome</keyword>
<dbReference type="InterPro" id="IPR010995">
    <property type="entry name" value="DNA_repair_Rad51/TF_NusA_a-hlx"/>
</dbReference>
<evidence type="ECO:0000313" key="2">
    <source>
        <dbReference type="EMBL" id="MEX0386296.1"/>
    </source>
</evidence>
<protein>
    <submittedName>
        <fullName evidence="2">Helix-hairpin-helix domain-containing protein</fullName>
    </submittedName>
</protein>
<comment type="caution">
    <text evidence="2">The sequence shown here is derived from an EMBL/GenBank/DDBJ whole genome shotgun (WGS) entry which is preliminary data.</text>
</comment>
<evidence type="ECO:0000256" key="1">
    <source>
        <dbReference type="SAM" id="MobiDB-lite"/>
    </source>
</evidence>
<organism evidence="2 3">
    <name type="scientific">Spiribacter onubensis</name>
    <dbReference type="NCBI Taxonomy" id="3122420"/>
    <lineage>
        <taxon>Bacteria</taxon>
        <taxon>Pseudomonadati</taxon>
        <taxon>Pseudomonadota</taxon>
        <taxon>Gammaproteobacteria</taxon>
        <taxon>Chromatiales</taxon>
        <taxon>Ectothiorhodospiraceae</taxon>
        <taxon>Spiribacter</taxon>
    </lineage>
</organism>
<dbReference type="EMBL" id="JBAKFJ010000001">
    <property type="protein sequence ID" value="MEX0386296.1"/>
    <property type="molecule type" value="Genomic_DNA"/>
</dbReference>
<proteinExistence type="predicted"/>
<evidence type="ECO:0000313" key="3">
    <source>
        <dbReference type="Proteomes" id="UP001556653"/>
    </source>
</evidence>
<dbReference type="SUPFAM" id="SSF47794">
    <property type="entry name" value="Rad51 N-terminal domain-like"/>
    <property type="match status" value="1"/>
</dbReference>
<accession>A0ABV3S836</accession>